<feature type="repeat" description="ANK" evidence="5">
    <location>
        <begin position="682"/>
        <end position="714"/>
    </location>
</feature>
<dbReference type="SUPFAM" id="SSF48403">
    <property type="entry name" value="Ankyrin repeat"/>
    <property type="match status" value="1"/>
</dbReference>
<feature type="domain" description="Pre-SET" evidence="8">
    <location>
        <begin position="868"/>
        <end position="932"/>
    </location>
</feature>
<dbReference type="SMART" id="SM00317">
    <property type="entry name" value="SET"/>
    <property type="match status" value="1"/>
</dbReference>
<dbReference type="Pfam" id="PF21533">
    <property type="entry name" value="EHMT1-2_CRR"/>
    <property type="match status" value="1"/>
</dbReference>
<dbReference type="Pfam" id="PF05033">
    <property type="entry name" value="Pre-SET"/>
    <property type="match status" value="1"/>
</dbReference>
<evidence type="ECO:0000313" key="9">
    <source>
        <dbReference type="EMBL" id="KAK9710260.1"/>
    </source>
</evidence>
<evidence type="ECO:0000256" key="3">
    <source>
        <dbReference type="ARBA" id="ARBA00022603"/>
    </source>
</evidence>
<dbReference type="Pfam" id="PF13637">
    <property type="entry name" value="Ank_4"/>
    <property type="match status" value="1"/>
</dbReference>
<feature type="region of interest" description="Disordered" evidence="6">
    <location>
        <begin position="206"/>
        <end position="293"/>
    </location>
</feature>
<dbReference type="EMBL" id="JASPKY010000296">
    <property type="protein sequence ID" value="KAK9710260.1"/>
    <property type="molecule type" value="Genomic_DNA"/>
</dbReference>
<feature type="repeat" description="ANK" evidence="5">
    <location>
        <begin position="715"/>
        <end position="747"/>
    </location>
</feature>
<feature type="repeat" description="ANK" evidence="5">
    <location>
        <begin position="579"/>
        <end position="611"/>
    </location>
</feature>
<dbReference type="GO" id="GO:0032259">
    <property type="term" value="P:methylation"/>
    <property type="evidence" value="ECO:0007669"/>
    <property type="project" value="UniProtKB-KW"/>
</dbReference>
<dbReference type="Pfam" id="PF00856">
    <property type="entry name" value="SET"/>
    <property type="match status" value="1"/>
</dbReference>
<keyword evidence="3" id="KW-0489">Methyltransferase</keyword>
<keyword evidence="10" id="KW-1185">Reference proteome</keyword>
<keyword evidence="2" id="KW-0158">Chromosome</keyword>
<feature type="domain" description="SET" evidence="7">
    <location>
        <begin position="935"/>
        <end position="1051"/>
    </location>
</feature>
<evidence type="ECO:0000313" key="10">
    <source>
        <dbReference type="Proteomes" id="UP001458880"/>
    </source>
</evidence>
<keyword evidence="5" id="KW-0040">ANK repeat</keyword>
<feature type="region of interest" description="Disordered" evidence="6">
    <location>
        <begin position="312"/>
        <end position="334"/>
    </location>
</feature>
<dbReference type="PRINTS" id="PR01415">
    <property type="entry name" value="ANKYRIN"/>
</dbReference>
<dbReference type="CDD" id="cd20905">
    <property type="entry name" value="EHMT_ZBD"/>
    <property type="match status" value="1"/>
</dbReference>
<feature type="compositionally biased region" description="Basic and acidic residues" evidence="6">
    <location>
        <begin position="211"/>
        <end position="228"/>
    </location>
</feature>
<dbReference type="PROSITE" id="PS50297">
    <property type="entry name" value="ANK_REP_REGION"/>
    <property type="match status" value="5"/>
</dbReference>
<dbReference type="InterPro" id="IPR002110">
    <property type="entry name" value="Ankyrin_rpt"/>
</dbReference>
<dbReference type="SMART" id="SM00248">
    <property type="entry name" value="ANK"/>
    <property type="match status" value="6"/>
</dbReference>
<evidence type="ECO:0000256" key="5">
    <source>
        <dbReference type="PROSITE-ProRule" id="PRU00023"/>
    </source>
</evidence>
<dbReference type="GO" id="GO:0000122">
    <property type="term" value="P:negative regulation of transcription by RNA polymerase II"/>
    <property type="evidence" value="ECO:0007669"/>
    <property type="project" value="TreeGrafter"/>
</dbReference>
<evidence type="ECO:0000256" key="6">
    <source>
        <dbReference type="SAM" id="MobiDB-lite"/>
    </source>
</evidence>
<evidence type="ECO:0000256" key="2">
    <source>
        <dbReference type="ARBA" id="ARBA00022454"/>
    </source>
</evidence>
<dbReference type="Gene3D" id="2.170.270.10">
    <property type="entry name" value="SET domain"/>
    <property type="match status" value="1"/>
</dbReference>
<dbReference type="PANTHER" id="PTHR46307">
    <property type="entry name" value="G9A, ISOFORM B"/>
    <property type="match status" value="1"/>
</dbReference>
<evidence type="ECO:0000259" key="8">
    <source>
        <dbReference type="PROSITE" id="PS50867"/>
    </source>
</evidence>
<comment type="subcellular location">
    <subcellularLocation>
        <location evidence="1">Chromosome</location>
    </subcellularLocation>
</comment>
<dbReference type="SMART" id="SM00468">
    <property type="entry name" value="PreSET"/>
    <property type="match status" value="1"/>
</dbReference>
<feature type="compositionally biased region" description="Basic and acidic residues" evidence="6">
    <location>
        <begin position="273"/>
        <end position="293"/>
    </location>
</feature>
<evidence type="ECO:0000256" key="4">
    <source>
        <dbReference type="ARBA" id="ARBA00022691"/>
    </source>
</evidence>
<dbReference type="AlphaFoldDB" id="A0AAW1JYX7"/>
<keyword evidence="4" id="KW-0949">S-adenosyl-L-methionine</keyword>
<dbReference type="GO" id="GO:0002039">
    <property type="term" value="F:p53 binding"/>
    <property type="evidence" value="ECO:0007669"/>
    <property type="project" value="InterPro"/>
</dbReference>
<dbReference type="InterPro" id="IPR036770">
    <property type="entry name" value="Ankyrin_rpt-contain_sf"/>
</dbReference>
<dbReference type="Proteomes" id="UP001458880">
    <property type="component" value="Unassembled WGS sequence"/>
</dbReference>
<dbReference type="GO" id="GO:0005634">
    <property type="term" value="C:nucleus"/>
    <property type="evidence" value="ECO:0007669"/>
    <property type="project" value="InterPro"/>
</dbReference>
<dbReference type="InterPro" id="IPR001214">
    <property type="entry name" value="SET_dom"/>
</dbReference>
<feature type="repeat" description="ANK" evidence="5">
    <location>
        <begin position="748"/>
        <end position="780"/>
    </location>
</feature>
<dbReference type="Pfam" id="PF12796">
    <property type="entry name" value="Ank_2"/>
    <property type="match status" value="2"/>
</dbReference>
<dbReference type="Gene3D" id="1.25.40.20">
    <property type="entry name" value="Ankyrin repeat-containing domain"/>
    <property type="match status" value="2"/>
</dbReference>
<dbReference type="PANTHER" id="PTHR46307:SF4">
    <property type="entry name" value="G9A, ISOFORM B"/>
    <property type="match status" value="1"/>
</dbReference>
<comment type="caution">
    <text evidence="9">The sequence shown here is derived from an EMBL/GenBank/DDBJ whole genome shotgun (WGS) entry which is preliminary data.</text>
</comment>
<proteinExistence type="predicted"/>
<dbReference type="GO" id="GO:0000785">
    <property type="term" value="C:chromatin"/>
    <property type="evidence" value="ECO:0007669"/>
    <property type="project" value="TreeGrafter"/>
</dbReference>
<name>A0AAW1JYX7_POPJA</name>
<protein>
    <submittedName>
        <fullName evidence="9">Ankyrin repeats (3 copies)</fullName>
    </submittedName>
</protein>
<evidence type="ECO:0000259" key="7">
    <source>
        <dbReference type="PROSITE" id="PS50280"/>
    </source>
</evidence>
<dbReference type="InterPro" id="IPR007728">
    <property type="entry name" value="Pre-SET_dom"/>
</dbReference>
<evidence type="ECO:0000256" key="1">
    <source>
        <dbReference type="ARBA" id="ARBA00004286"/>
    </source>
</evidence>
<accession>A0AAW1JYX7</accession>
<sequence>MDSETVGADADESNTFITKLIVEMKNTFNKTEKKLISPDSESIADTKCPTSPEVTEHMNEINVGDILVENSNTELQSVPDEIIIKENDEEVNIDVVSEETINSEEIIEEESKSDNKPRLVMHFRKPLNSTVGNVKGLNNNVKSHKSLRNKIQETQLKRSARRRISRDGESVLQSAIARKEKSYNEAAKPQRLTRQLKLTPKILENLSQNQLKEKNKNKSAKAAEKQSTENEINVKMIQTNVQMAVDEKNKKHKLKTANSEKQTKRTNKRLKSNHSDSKDSDNDQHVIVKDSEINETEKNDLRIAGVIVEERRRSQRKSTSRYKEEEISNVEDAEAQEASIAEEESMYPAHPECSSVGAELIASKLCLCSKPSQIYSSENEKELFCSAVDSVGDKLVGCNNLVENKERPMFRMSTRVPYGIFCEVHRNRMIRHNCCPTCGVFCTQGRFVECELKHHYHRNCQIVVGDVQCCPHCGRLTPEHDVIITMYSTNRPVFLTKQRIFHPPAKITFPSKNYYDVKRSESPLLPPNVVEIPSESNSLYDNCDIAIIFDVIKQKDYKSFANILGSKSVSMISTVTDNENVNVIHYCAKHGHLPAMHMLLSAGIELDLLDKDQNTPLMVAVLSFKNDIVKYLIKAGANISFKGTDGMTALHLAAEWGNLESCELLVGAATNKQEYINCADDGGWTALVWACEHNHLNIVKYLLRKGADPSLRDLKQNIALHWAAFSGCQENVELLLNYGTDVNVVNAQGDTPLHIAARQGKYNTVTILLIRGANVTSLNKLNESPLDCAQQYEDCYKIILLNITIQAVQSQYNRKIVLSNDISNGKEMNPIQCINVLDSETKPINFVYVTDYCVTSDINIDNKITSLHSCTCRDNCTVTDCTCVRNSLTNWYDEDGRLVPHFDFADAPLIFECNQMCSCNALTCNNRVVQRGLTQRFQLFRIEKKGWGIKTLNAIVKGSFVCEYIGEIVNDVDADQREDDSYFFGLDSHEDSFSIDARKYGNFGRFLNHSCSPNLTPIKVFTNHQDLRFPRIALFANRDILAEEELCFDYGEKFWSVKSKLFQCACGSSNCTYSKEILEDIIVDVVSSKD</sequence>
<dbReference type="PROSITE" id="PS50867">
    <property type="entry name" value="PRE_SET"/>
    <property type="match status" value="1"/>
</dbReference>
<dbReference type="InterPro" id="IPR047762">
    <property type="entry name" value="EHMT_CRR"/>
</dbReference>
<dbReference type="SUPFAM" id="SSF82199">
    <property type="entry name" value="SET domain"/>
    <property type="match status" value="1"/>
</dbReference>
<dbReference type="InterPro" id="IPR043550">
    <property type="entry name" value="EHMT1/EHMT2"/>
</dbReference>
<feature type="repeat" description="ANK" evidence="5">
    <location>
        <begin position="645"/>
        <end position="671"/>
    </location>
</feature>
<dbReference type="GO" id="GO:0046974">
    <property type="term" value="F:histone H3K9 methyltransferase activity"/>
    <property type="evidence" value="ECO:0007669"/>
    <property type="project" value="TreeGrafter"/>
</dbReference>
<organism evidence="9 10">
    <name type="scientific">Popillia japonica</name>
    <name type="common">Japanese beetle</name>
    <dbReference type="NCBI Taxonomy" id="7064"/>
    <lineage>
        <taxon>Eukaryota</taxon>
        <taxon>Metazoa</taxon>
        <taxon>Ecdysozoa</taxon>
        <taxon>Arthropoda</taxon>
        <taxon>Hexapoda</taxon>
        <taxon>Insecta</taxon>
        <taxon>Pterygota</taxon>
        <taxon>Neoptera</taxon>
        <taxon>Endopterygota</taxon>
        <taxon>Coleoptera</taxon>
        <taxon>Polyphaga</taxon>
        <taxon>Scarabaeiformia</taxon>
        <taxon>Scarabaeidae</taxon>
        <taxon>Rutelinae</taxon>
        <taxon>Popillia</taxon>
    </lineage>
</organism>
<keyword evidence="3" id="KW-0808">Transferase</keyword>
<reference evidence="9 10" key="1">
    <citation type="journal article" date="2024" name="BMC Genomics">
        <title>De novo assembly and annotation of Popillia japonica's genome with initial clues to its potential as an invasive pest.</title>
        <authorList>
            <person name="Cucini C."/>
            <person name="Boschi S."/>
            <person name="Funari R."/>
            <person name="Cardaioli E."/>
            <person name="Iannotti N."/>
            <person name="Marturano G."/>
            <person name="Paoli F."/>
            <person name="Bruttini M."/>
            <person name="Carapelli A."/>
            <person name="Frati F."/>
            <person name="Nardi F."/>
        </authorList>
    </citation>
    <scope>NUCLEOTIDE SEQUENCE [LARGE SCALE GENOMIC DNA]</scope>
    <source>
        <strain evidence="9">DMR45628</strain>
    </source>
</reference>
<feature type="repeat" description="ANK" evidence="5">
    <location>
        <begin position="612"/>
        <end position="644"/>
    </location>
</feature>
<dbReference type="InterPro" id="IPR046341">
    <property type="entry name" value="SET_dom_sf"/>
</dbReference>
<dbReference type="GO" id="GO:0008270">
    <property type="term" value="F:zinc ion binding"/>
    <property type="evidence" value="ECO:0007669"/>
    <property type="project" value="InterPro"/>
</dbReference>
<gene>
    <name evidence="9" type="ORF">QE152_g26112</name>
</gene>
<dbReference type="PROSITE" id="PS50088">
    <property type="entry name" value="ANK_REPEAT"/>
    <property type="match status" value="6"/>
</dbReference>
<dbReference type="PROSITE" id="PS50280">
    <property type="entry name" value="SET"/>
    <property type="match status" value="1"/>
</dbReference>